<feature type="repeat" description="ANK" evidence="3">
    <location>
        <begin position="126"/>
        <end position="158"/>
    </location>
</feature>
<feature type="domain" description="J" evidence="5">
    <location>
        <begin position="4"/>
        <end position="58"/>
    </location>
</feature>
<evidence type="ECO:0000256" key="1">
    <source>
        <dbReference type="ARBA" id="ARBA00022737"/>
    </source>
</evidence>
<feature type="transmembrane region" description="Helical" evidence="4">
    <location>
        <begin position="304"/>
        <end position="321"/>
    </location>
</feature>
<dbReference type="Proteomes" id="UP000887572">
    <property type="component" value="Unplaced"/>
</dbReference>
<dbReference type="InterPro" id="IPR036770">
    <property type="entry name" value="Ankyrin_rpt-contain_sf"/>
</dbReference>
<dbReference type="PROSITE" id="PS50088">
    <property type="entry name" value="ANK_REPEAT"/>
    <property type="match status" value="1"/>
</dbReference>
<evidence type="ECO:0000256" key="3">
    <source>
        <dbReference type="PROSITE-ProRule" id="PRU00023"/>
    </source>
</evidence>
<dbReference type="CDD" id="cd06257">
    <property type="entry name" value="DnaJ"/>
    <property type="match status" value="1"/>
</dbReference>
<proteinExistence type="predicted"/>
<dbReference type="PANTHER" id="PTHR24198">
    <property type="entry name" value="ANKYRIN REPEAT AND PROTEIN KINASE DOMAIN-CONTAINING PROTEIN"/>
    <property type="match status" value="1"/>
</dbReference>
<evidence type="ECO:0000259" key="5">
    <source>
        <dbReference type="PROSITE" id="PS50076"/>
    </source>
</evidence>
<evidence type="ECO:0000256" key="2">
    <source>
        <dbReference type="ARBA" id="ARBA00023043"/>
    </source>
</evidence>
<dbReference type="WBParaSite" id="Gr19_v10_g4420.t1">
    <property type="protein sequence ID" value="Gr19_v10_g4420.t1"/>
    <property type="gene ID" value="Gr19_v10_g4420"/>
</dbReference>
<accession>A0A914HV03</accession>
<dbReference type="SMART" id="SM00248">
    <property type="entry name" value="ANK"/>
    <property type="match status" value="3"/>
</dbReference>
<dbReference type="AlphaFoldDB" id="A0A914HV03"/>
<keyword evidence="4" id="KW-1133">Transmembrane helix</keyword>
<dbReference type="PROSITE" id="PS50076">
    <property type="entry name" value="DNAJ_2"/>
    <property type="match status" value="1"/>
</dbReference>
<dbReference type="InterPro" id="IPR001623">
    <property type="entry name" value="DnaJ_domain"/>
</dbReference>
<keyword evidence="2 3" id="KW-0040">ANK repeat</keyword>
<keyword evidence="4" id="KW-0812">Transmembrane</keyword>
<evidence type="ECO:0000313" key="7">
    <source>
        <dbReference type="WBParaSite" id="Gr19_v10_g4420.t1"/>
    </source>
</evidence>
<keyword evidence="1" id="KW-0677">Repeat</keyword>
<dbReference type="Gene3D" id="1.10.287.110">
    <property type="entry name" value="DnaJ domain"/>
    <property type="match status" value="1"/>
</dbReference>
<reference evidence="7" key="1">
    <citation type="submission" date="2022-11" db="UniProtKB">
        <authorList>
            <consortium name="WormBaseParasite"/>
        </authorList>
    </citation>
    <scope>IDENTIFICATION</scope>
</reference>
<name>A0A914HV03_GLORO</name>
<dbReference type="SUPFAM" id="SSF46565">
    <property type="entry name" value="Chaperone J-domain"/>
    <property type="match status" value="1"/>
</dbReference>
<dbReference type="InterPro" id="IPR036869">
    <property type="entry name" value="J_dom_sf"/>
</dbReference>
<dbReference type="InterPro" id="IPR002110">
    <property type="entry name" value="Ankyrin_rpt"/>
</dbReference>
<sequence length="328" mass="36142">MDFDPFEALRLEPCTDKAKIKKKYRQLAKKFHPDKTGSDDSEFKRINKAYKSLLEMDDANTLAEYVVGTFYVLAQCVGGKSFFGGPAKVGLIAAQNGHIKVARRLLKRGADPRRTGTVMVDGQMINKVTPLRIAAFKGHLKMCKLLVAHGTANDIDQDTKRMLICATCYGGGHLGIVKHFGTGINYCERLALTAASFHGRGDIVRHLLSEGKASAGQSSDKSNSSSSSSSSWSWREFFDFLAESFREMPNFAELIKECIQIWSHIGGVLSAIFSFIFGPAWVFIGAVLIFAVGSLFIYDLKTIVSTYILLAFIAVFVKFGFDDIDDSG</sequence>
<dbReference type="Pfam" id="PF00226">
    <property type="entry name" value="DnaJ"/>
    <property type="match status" value="1"/>
</dbReference>
<dbReference type="PANTHER" id="PTHR24198:SF194">
    <property type="entry name" value="INVERSIN-A"/>
    <property type="match status" value="1"/>
</dbReference>
<dbReference type="SMART" id="SM00271">
    <property type="entry name" value="DnaJ"/>
    <property type="match status" value="1"/>
</dbReference>
<protein>
    <submittedName>
        <fullName evidence="7">J domain-containing protein</fullName>
    </submittedName>
</protein>
<keyword evidence="6" id="KW-1185">Reference proteome</keyword>
<dbReference type="Pfam" id="PF12796">
    <property type="entry name" value="Ank_2"/>
    <property type="match status" value="1"/>
</dbReference>
<organism evidence="6 7">
    <name type="scientific">Globodera rostochiensis</name>
    <name type="common">Golden nematode worm</name>
    <name type="synonym">Heterodera rostochiensis</name>
    <dbReference type="NCBI Taxonomy" id="31243"/>
    <lineage>
        <taxon>Eukaryota</taxon>
        <taxon>Metazoa</taxon>
        <taxon>Ecdysozoa</taxon>
        <taxon>Nematoda</taxon>
        <taxon>Chromadorea</taxon>
        <taxon>Rhabditida</taxon>
        <taxon>Tylenchina</taxon>
        <taxon>Tylenchomorpha</taxon>
        <taxon>Tylenchoidea</taxon>
        <taxon>Heteroderidae</taxon>
        <taxon>Heteroderinae</taxon>
        <taxon>Globodera</taxon>
    </lineage>
</organism>
<dbReference type="SUPFAM" id="SSF48403">
    <property type="entry name" value="Ankyrin repeat"/>
    <property type="match status" value="1"/>
</dbReference>
<evidence type="ECO:0000313" key="6">
    <source>
        <dbReference type="Proteomes" id="UP000887572"/>
    </source>
</evidence>
<keyword evidence="4" id="KW-0472">Membrane</keyword>
<dbReference type="Gene3D" id="1.25.40.20">
    <property type="entry name" value="Ankyrin repeat-containing domain"/>
    <property type="match status" value="1"/>
</dbReference>
<feature type="transmembrane region" description="Helical" evidence="4">
    <location>
        <begin position="268"/>
        <end position="297"/>
    </location>
</feature>
<evidence type="ECO:0000256" key="4">
    <source>
        <dbReference type="SAM" id="Phobius"/>
    </source>
</evidence>